<evidence type="ECO:0000256" key="5">
    <source>
        <dbReference type="ARBA" id="ARBA00022679"/>
    </source>
</evidence>
<dbReference type="RefSeq" id="XP_003888944.1">
    <property type="nucleotide sequence ID" value="XM_003888895.1"/>
</dbReference>
<keyword evidence="6" id="KW-0663">Pyridoxal phosphate</keyword>
<dbReference type="OrthoDB" id="3231587at2759"/>
<dbReference type="InParanoid" id="H6QU76"/>
<dbReference type="Proteomes" id="UP000008783">
    <property type="component" value="Unassembled WGS sequence"/>
</dbReference>
<reference evidence="8" key="1">
    <citation type="journal article" date="2011" name="Proc. Natl. Acad. Sci. U.S.A.">
        <title>Obligate biotrophy features unraveled by the genomic analysis of rust fungi.</title>
        <authorList>
            <person name="Duplessis S."/>
            <person name="Cuomo C.A."/>
            <person name="Lin Y.-C."/>
            <person name="Aerts A."/>
            <person name="Tisserant E."/>
            <person name="Veneault-Fourrey C."/>
            <person name="Joly D.L."/>
            <person name="Hacquard S."/>
            <person name="Amselem J."/>
            <person name="Cantarel B.L."/>
            <person name="Chiu R."/>
            <person name="Coutinho P.M."/>
            <person name="Feau N."/>
            <person name="Field M."/>
            <person name="Frey P."/>
            <person name="Gelhaye E."/>
            <person name="Goldberg J."/>
            <person name="Grabherr M.G."/>
            <person name="Kodira C.D."/>
            <person name="Kohler A."/>
            <person name="Kuees U."/>
            <person name="Lindquist E.A."/>
            <person name="Lucas S.M."/>
            <person name="Mago R."/>
            <person name="Mauceli E."/>
            <person name="Morin E."/>
            <person name="Murat C."/>
            <person name="Pangilinan J.L."/>
            <person name="Park R."/>
            <person name="Pearson M."/>
            <person name="Quesneville H."/>
            <person name="Rouhier N."/>
            <person name="Sakthikumar S."/>
            <person name="Salamov A.A."/>
            <person name="Schmutz J."/>
            <person name="Selles B."/>
            <person name="Shapiro H."/>
            <person name="Tanguay P."/>
            <person name="Tuskan G.A."/>
            <person name="Henrissat B."/>
            <person name="Van de Peer Y."/>
            <person name="Rouze P."/>
            <person name="Ellis J.G."/>
            <person name="Dodds P.N."/>
            <person name="Schein J.E."/>
            <person name="Zhong S."/>
            <person name="Hamelin R.C."/>
            <person name="Grigoriev I.V."/>
            <person name="Szabo L.J."/>
            <person name="Martin F."/>
        </authorList>
    </citation>
    <scope>NUCLEOTIDE SEQUENCE [LARGE SCALE GENOMIC DNA]</scope>
    <source>
        <strain evidence="8">CRL 75-36-700-3 / race SCCL</strain>
    </source>
</reference>
<dbReference type="PANTHER" id="PTHR11879">
    <property type="entry name" value="ASPARTATE AMINOTRANSFERASE"/>
    <property type="match status" value="1"/>
</dbReference>
<dbReference type="EMBL" id="DS178331">
    <property type="protein sequence ID" value="EHS64539.1"/>
    <property type="molecule type" value="Genomic_DNA"/>
</dbReference>
<dbReference type="InterPro" id="IPR000796">
    <property type="entry name" value="Asp_trans"/>
</dbReference>
<dbReference type="KEGG" id="pgr:PGTG_22327"/>
<dbReference type="GeneID" id="13541148"/>
<dbReference type="InterPro" id="IPR015421">
    <property type="entry name" value="PyrdxlP-dep_Trfase_major"/>
</dbReference>
<dbReference type="GO" id="GO:0006520">
    <property type="term" value="P:amino acid metabolic process"/>
    <property type="evidence" value="ECO:0007669"/>
    <property type="project" value="InterPro"/>
</dbReference>
<name>H6QU76_PUCGT</name>
<organism evidence="7 8">
    <name type="scientific">Puccinia graminis f. sp. tritici (strain CRL 75-36-700-3 / race SCCL)</name>
    <name type="common">Black stem rust fungus</name>
    <dbReference type="NCBI Taxonomy" id="418459"/>
    <lineage>
        <taxon>Eukaryota</taxon>
        <taxon>Fungi</taxon>
        <taxon>Dikarya</taxon>
        <taxon>Basidiomycota</taxon>
        <taxon>Pucciniomycotina</taxon>
        <taxon>Pucciniomycetes</taxon>
        <taxon>Pucciniales</taxon>
        <taxon>Pucciniaceae</taxon>
        <taxon>Puccinia</taxon>
    </lineage>
</organism>
<evidence type="ECO:0000256" key="3">
    <source>
        <dbReference type="ARBA" id="ARBA00011738"/>
    </source>
</evidence>
<dbReference type="STRING" id="418459.H6QU76"/>
<keyword evidence="5" id="KW-0808">Transferase</keyword>
<dbReference type="HOGENOM" id="CLU_2672285_0_0_1"/>
<dbReference type="InterPro" id="IPR015422">
    <property type="entry name" value="PyrdxlP-dep_Trfase_small"/>
</dbReference>
<sequence>MPSTQNILASLPLAPPESIFQLAAAYKADQFQEKVDLGVGAYRVDCGKRWVLPVVKTREFSEDEILDREYQPITA</sequence>
<comment type="cofactor">
    <cofactor evidence="1">
        <name>pyridoxal 5'-phosphate</name>
        <dbReference type="ChEBI" id="CHEBI:597326"/>
    </cofactor>
</comment>
<dbReference type="PANTHER" id="PTHR11879:SF55">
    <property type="entry name" value="GLUTAMATE OXALOACETATE TRANSAMINASE 1, ISOFORM B"/>
    <property type="match status" value="1"/>
</dbReference>
<gene>
    <name evidence="7" type="ORF">PGTG_22327</name>
</gene>
<evidence type="ECO:0000256" key="4">
    <source>
        <dbReference type="ARBA" id="ARBA00022576"/>
    </source>
</evidence>
<evidence type="ECO:0000256" key="6">
    <source>
        <dbReference type="ARBA" id="ARBA00022898"/>
    </source>
</evidence>
<evidence type="ECO:0000313" key="8">
    <source>
        <dbReference type="Proteomes" id="UP000008783"/>
    </source>
</evidence>
<dbReference type="GO" id="GO:0008483">
    <property type="term" value="F:transaminase activity"/>
    <property type="evidence" value="ECO:0007669"/>
    <property type="project" value="UniProtKB-KW"/>
</dbReference>
<dbReference type="InterPro" id="IPR015424">
    <property type="entry name" value="PyrdxlP-dep_Trfase"/>
</dbReference>
<dbReference type="VEuPathDB" id="FungiDB:PGTG_22327"/>
<dbReference type="SUPFAM" id="SSF53383">
    <property type="entry name" value="PLP-dependent transferases"/>
    <property type="match status" value="1"/>
</dbReference>
<accession>H6QU76</accession>
<dbReference type="Gene3D" id="3.90.1150.10">
    <property type="entry name" value="Aspartate Aminotransferase, domain 1"/>
    <property type="match status" value="1"/>
</dbReference>
<evidence type="ECO:0000313" key="7">
    <source>
        <dbReference type="EMBL" id="EHS64539.1"/>
    </source>
</evidence>
<dbReference type="Gene3D" id="3.40.640.10">
    <property type="entry name" value="Type I PLP-dependent aspartate aminotransferase-like (Major domain)"/>
    <property type="match status" value="1"/>
</dbReference>
<comment type="similarity">
    <text evidence="2">Belongs to the class-I pyridoxal-phosphate-dependent aminotransferase family.</text>
</comment>
<keyword evidence="8" id="KW-1185">Reference proteome</keyword>
<comment type="subunit">
    <text evidence="3">Homodimer.</text>
</comment>
<evidence type="ECO:0000256" key="1">
    <source>
        <dbReference type="ARBA" id="ARBA00001933"/>
    </source>
</evidence>
<protein>
    <submittedName>
        <fullName evidence="7">Aspartate aminotransferase</fullName>
    </submittedName>
</protein>
<proteinExistence type="inferred from homology"/>
<evidence type="ECO:0000256" key="2">
    <source>
        <dbReference type="ARBA" id="ARBA00007441"/>
    </source>
</evidence>
<keyword evidence="4 7" id="KW-0032">Aminotransferase</keyword>
<dbReference type="AlphaFoldDB" id="H6QU76"/>